<dbReference type="EMBL" id="DVJP01000073">
    <property type="protein sequence ID" value="HIS77316.1"/>
    <property type="molecule type" value="Genomic_DNA"/>
</dbReference>
<dbReference type="Proteomes" id="UP000824002">
    <property type="component" value="Unassembled WGS sequence"/>
</dbReference>
<evidence type="ECO:0000313" key="1">
    <source>
        <dbReference type="EMBL" id="HIS77316.1"/>
    </source>
</evidence>
<reference evidence="1" key="2">
    <citation type="journal article" date="2021" name="PeerJ">
        <title>Extensive microbial diversity within the chicken gut microbiome revealed by metagenomics and culture.</title>
        <authorList>
            <person name="Gilroy R."/>
            <person name="Ravi A."/>
            <person name="Getino M."/>
            <person name="Pursley I."/>
            <person name="Horton D.L."/>
            <person name="Alikhan N.F."/>
            <person name="Baker D."/>
            <person name="Gharbi K."/>
            <person name="Hall N."/>
            <person name="Watson M."/>
            <person name="Adriaenssens E.M."/>
            <person name="Foster-Nyarko E."/>
            <person name="Jarju S."/>
            <person name="Secka A."/>
            <person name="Antonio M."/>
            <person name="Oren A."/>
            <person name="Chaudhuri R.R."/>
            <person name="La Ragione R."/>
            <person name="Hildebrand F."/>
            <person name="Pallen M.J."/>
        </authorList>
    </citation>
    <scope>NUCLEOTIDE SEQUENCE</scope>
    <source>
        <strain evidence="1">CHK199-13235</strain>
    </source>
</reference>
<name>A0A9D1K0H5_9FIRM</name>
<reference evidence="1" key="1">
    <citation type="submission" date="2020-10" db="EMBL/GenBank/DDBJ databases">
        <authorList>
            <person name="Gilroy R."/>
        </authorList>
    </citation>
    <scope>NUCLEOTIDE SEQUENCE</scope>
    <source>
        <strain evidence="1">CHK199-13235</strain>
    </source>
</reference>
<evidence type="ECO:0000313" key="2">
    <source>
        <dbReference type="Proteomes" id="UP000824002"/>
    </source>
</evidence>
<organism evidence="1 2">
    <name type="scientific">Candidatus Merdivicinus excrementipullorum</name>
    <dbReference type="NCBI Taxonomy" id="2840867"/>
    <lineage>
        <taxon>Bacteria</taxon>
        <taxon>Bacillati</taxon>
        <taxon>Bacillota</taxon>
        <taxon>Clostridia</taxon>
        <taxon>Eubacteriales</taxon>
        <taxon>Oscillospiraceae</taxon>
        <taxon>Oscillospiraceae incertae sedis</taxon>
        <taxon>Candidatus Merdivicinus</taxon>
    </lineage>
</organism>
<comment type="caution">
    <text evidence="1">The sequence shown here is derived from an EMBL/GenBank/DDBJ whole genome shotgun (WGS) entry which is preliminary data.</text>
</comment>
<dbReference type="AlphaFoldDB" id="A0A9D1K0H5"/>
<accession>A0A9D1K0H5</accession>
<gene>
    <name evidence="1" type="ORF">IAB51_11020</name>
</gene>
<sequence>MAESNASNNSAAVGANCFKEAVCVSAGRIYDSCSSKDCLEDLRVFFTDTAQAAVDAAQSIKCRKAEVLNVFMDVESVPFNKGFYSVDMTYYFMITLDVYAATMAPPVTIQGVAVFSKKVILYGSEGSVKSFSSAMQADPMSDDCTLTSDCPNAKVQVVDPIILSCRVTDSALCGDCTITIPPCIASRFNGTFLTGAVQRYVYVSIGIFSIVQLERDVQMMIPVYDFCLPDKECANGGGTATDDPCELFRRIKFPVNEFFPPRLAELDCEDTIS</sequence>
<proteinExistence type="predicted"/>
<protein>
    <submittedName>
        <fullName evidence="1">Uncharacterized protein</fullName>
    </submittedName>
</protein>